<evidence type="ECO:0000256" key="2">
    <source>
        <dbReference type="ARBA" id="ARBA00022908"/>
    </source>
</evidence>
<dbReference type="Gene3D" id="1.10.443.10">
    <property type="entry name" value="Intergrase catalytic core"/>
    <property type="match status" value="1"/>
</dbReference>
<dbReference type="InterPro" id="IPR013762">
    <property type="entry name" value="Integrase-like_cat_sf"/>
</dbReference>
<dbReference type="AlphaFoldDB" id="A0A1W1X3M3"/>
<dbReference type="Pfam" id="PF13356">
    <property type="entry name" value="Arm-DNA-bind_3"/>
    <property type="match status" value="1"/>
</dbReference>
<comment type="similarity">
    <text evidence="1">Belongs to the 'phage' integrase family.</text>
</comment>
<evidence type="ECO:0000313" key="7">
    <source>
        <dbReference type="Proteomes" id="UP000192761"/>
    </source>
</evidence>
<dbReference type="CDD" id="cd00801">
    <property type="entry name" value="INT_P4_C"/>
    <property type="match status" value="1"/>
</dbReference>
<dbReference type="EMBL" id="FWXD01000002">
    <property type="protein sequence ID" value="SMC18011.1"/>
    <property type="molecule type" value="Genomic_DNA"/>
</dbReference>
<dbReference type="Gene3D" id="3.30.160.390">
    <property type="entry name" value="Integrase, DNA-binding domain"/>
    <property type="match status" value="1"/>
</dbReference>
<dbReference type="InterPro" id="IPR053876">
    <property type="entry name" value="Phage_int_M"/>
</dbReference>
<dbReference type="InterPro" id="IPR050808">
    <property type="entry name" value="Phage_Integrase"/>
</dbReference>
<keyword evidence="3" id="KW-0238">DNA-binding</keyword>
<dbReference type="InterPro" id="IPR025166">
    <property type="entry name" value="Integrase_DNA_bind_dom"/>
</dbReference>
<gene>
    <name evidence="6" type="ORF">SAMN02745857_00449</name>
</gene>
<sequence length="427" mass="47515">MPLTELQCAKAKVTGDEYQLADGNGLSLVVRAKGTKAWRYEFRLGGKKQKHLYGNYPEISLGEARAIHAIARKLIELGQHPAELLDNEAARRLALAGASLDAIQAAAAQTEAAAAASARMTFGEAAARYKTEWVDHNWKSPDKGFTPARVHLLPALGDLALDDINAPLLRELFYDIRERRGPQAALHSHGWAARIFGYALEHEWCSANPAQQIKAARIGTKGKRSRWLTLPELRRYLIGLYQADCYRGYKLALHLLLILALRKNELCGANWQEFDFEAGEWLIPASRMKAAKEHRVFLPKQALEILDELKRLANGSDWVLPMPTNPKRAMNGNNLDGAHAAAINAAKIEDYVIHDHRHTISTQLREQGHLPEVVEAALSHAIPGIAGVYAHAQYKQQRLAMLQAWADFLDSTMNEQTVIAATFRKLA</sequence>
<dbReference type="SUPFAM" id="SSF56349">
    <property type="entry name" value="DNA breaking-rejoining enzymes"/>
    <property type="match status" value="1"/>
</dbReference>
<evidence type="ECO:0000256" key="3">
    <source>
        <dbReference type="ARBA" id="ARBA00023125"/>
    </source>
</evidence>
<keyword evidence="2" id="KW-0229">DNA integration</keyword>
<proteinExistence type="inferred from homology"/>
<dbReference type="GO" id="GO:0003677">
    <property type="term" value="F:DNA binding"/>
    <property type="evidence" value="ECO:0007669"/>
    <property type="project" value="UniProtKB-KW"/>
</dbReference>
<dbReference type="InterPro" id="IPR038488">
    <property type="entry name" value="Integrase_DNA-bd_sf"/>
</dbReference>
<feature type="domain" description="Tyr recombinase" evidence="5">
    <location>
        <begin position="223"/>
        <end position="402"/>
    </location>
</feature>
<dbReference type="Pfam" id="PF22022">
    <property type="entry name" value="Phage_int_M"/>
    <property type="match status" value="1"/>
</dbReference>
<dbReference type="PROSITE" id="PS51898">
    <property type="entry name" value="TYR_RECOMBINASE"/>
    <property type="match status" value="1"/>
</dbReference>
<evidence type="ECO:0000313" key="6">
    <source>
        <dbReference type="EMBL" id="SMC18011.1"/>
    </source>
</evidence>
<organism evidence="6 7">
    <name type="scientific">Andreprevotia lacus DSM 23236</name>
    <dbReference type="NCBI Taxonomy" id="1121001"/>
    <lineage>
        <taxon>Bacteria</taxon>
        <taxon>Pseudomonadati</taxon>
        <taxon>Pseudomonadota</taxon>
        <taxon>Betaproteobacteria</taxon>
        <taxon>Neisseriales</taxon>
        <taxon>Chitinibacteraceae</taxon>
        <taxon>Andreprevotia</taxon>
    </lineage>
</organism>
<dbReference type="InterPro" id="IPR011010">
    <property type="entry name" value="DNA_brk_join_enz"/>
</dbReference>
<dbReference type="PANTHER" id="PTHR30629">
    <property type="entry name" value="PROPHAGE INTEGRASE"/>
    <property type="match status" value="1"/>
</dbReference>
<dbReference type="GO" id="GO:0015074">
    <property type="term" value="P:DNA integration"/>
    <property type="evidence" value="ECO:0007669"/>
    <property type="project" value="UniProtKB-KW"/>
</dbReference>
<dbReference type="Pfam" id="PF00589">
    <property type="entry name" value="Phage_integrase"/>
    <property type="match status" value="1"/>
</dbReference>
<dbReference type="InterPro" id="IPR002104">
    <property type="entry name" value="Integrase_catalytic"/>
</dbReference>
<keyword evidence="4" id="KW-0233">DNA recombination</keyword>
<dbReference type="RefSeq" id="WP_084088917.1">
    <property type="nucleotide sequence ID" value="NZ_FWXD01000002.1"/>
</dbReference>
<dbReference type="PANTHER" id="PTHR30629:SF2">
    <property type="entry name" value="PROPHAGE INTEGRASE INTS-RELATED"/>
    <property type="match status" value="1"/>
</dbReference>
<evidence type="ECO:0000259" key="5">
    <source>
        <dbReference type="PROSITE" id="PS51898"/>
    </source>
</evidence>
<dbReference type="InterPro" id="IPR010998">
    <property type="entry name" value="Integrase_recombinase_N"/>
</dbReference>
<reference evidence="6 7" key="1">
    <citation type="submission" date="2017-04" db="EMBL/GenBank/DDBJ databases">
        <authorList>
            <person name="Afonso C.L."/>
            <person name="Miller P.J."/>
            <person name="Scott M.A."/>
            <person name="Spackman E."/>
            <person name="Goraichik I."/>
            <person name="Dimitrov K.M."/>
            <person name="Suarez D.L."/>
            <person name="Swayne D.E."/>
        </authorList>
    </citation>
    <scope>NUCLEOTIDE SEQUENCE [LARGE SCALE GENOMIC DNA]</scope>
    <source>
        <strain evidence="6 7">DSM 23236</strain>
    </source>
</reference>
<keyword evidence="7" id="KW-1185">Reference proteome</keyword>
<name>A0A1W1X3M3_9NEIS</name>
<evidence type="ECO:0000256" key="1">
    <source>
        <dbReference type="ARBA" id="ARBA00008857"/>
    </source>
</evidence>
<protein>
    <submittedName>
        <fullName evidence="6">Integrase</fullName>
    </submittedName>
</protein>
<dbReference type="Proteomes" id="UP000192761">
    <property type="component" value="Unassembled WGS sequence"/>
</dbReference>
<accession>A0A1W1X3M3</accession>
<evidence type="ECO:0000256" key="4">
    <source>
        <dbReference type="ARBA" id="ARBA00023172"/>
    </source>
</evidence>
<dbReference type="Gene3D" id="1.10.150.130">
    <property type="match status" value="1"/>
</dbReference>
<dbReference type="OrthoDB" id="9775880at2"/>
<dbReference type="GO" id="GO:0006310">
    <property type="term" value="P:DNA recombination"/>
    <property type="evidence" value="ECO:0007669"/>
    <property type="project" value="UniProtKB-KW"/>
</dbReference>